<dbReference type="InterPro" id="IPR013011">
    <property type="entry name" value="PTS_EIIB_2"/>
</dbReference>
<dbReference type="Pfam" id="PF08279">
    <property type="entry name" value="HTH_11"/>
    <property type="match status" value="1"/>
</dbReference>
<evidence type="ECO:0000256" key="1">
    <source>
        <dbReference type="ARBA" id="ARBA00022679"/>
    </source>
</evidence>
<keyword evidence="3" id="KW-0805">Transcription regulation</keyword>
<evidence type="ECO:0000313" key="9">
    <source>
        <dbReference type="EMBL" id="EGF87461.1"/>
    </source>
</evidence>
<keyword evidence="2" id="KW-0677">Repeat</keyword>
<dbReference type="InterPro" id="IPR011608">
    <property type="entry name" value="PRD"/>
</dbReference>
<keyword evidence="1" id="KW-0808">Transferase</keyword>
<reference evidence="9 10" key="1">
    <citation type="submission" date="2011-03" db="EMBL/GenBank/DDBJ databases">
        <title>The Genome Sequence of Gemella haemolysans M341.</title>
        <authorList>
            <consortium name="The Broad Institute Genome Sequencing Platform"/>
            <consortium name="The Broad Institute Genome Sequencing Center for Infectious Disease"/>
            <person name="Earl A."/>
            <person name="Ward D."/>
            <person name="Feldgarden M."/>
            <person name="Gevers D."/>
            <person name="Sibley C.D."/>
            <person name="Field T.R."/>
            <person name="Grinwis M."/>
            <person name="Eshaghurshan C.S."/>
            <person name="Surette M.G."/>
            <person name="Young S.K."/>
            <person name="Zeng Q."/>
            <person name="Gargeya S."/>
            <person name="Fitzgerald M."/>
            <person name="Haas B."/>
            <person name="Abouelleil A."/>
            <person name="Alvarado L."/>
            <person name="Arachchi H.M."/>
            <person name="Berlin A."/>
            <person name="Brown A."/>
            <person name="Chapman S.B."/>
            <person name="Chen Z."/>
            <person name="Dunbar C."/>
            <person name="Freedman E."/>
            <person name="Gearin G."/>
            <person name="Gellesch M."/>
            <person name="Goldberg J."/>
            <person name="Griggs A."/>
            <person name="Gujja S."/>
            <person name="Heilman E.R."/>
            <person name="Heiman D."/>
            <person name="Howarth C."/>
            <person name="Larson L."/>
            <person name="Lui A."/>
            <person name="MacDonald P.J.P."/>
            <person name="Mehta T."/>
            <person name="Montmayeur A."/>
            <person name="Murphy C."/>
            <person name="Neiman D."/>
            <person name="Pearson M."/>
            <person name="Priest M."/>
            <person name="Roberts A."/>
            <person name="Saif S."/>
            <person name="Shea T."/>
            <person name="Shenoy N."/>
            <person name="Sisk P."/>
            <person name="Stolte C."/>
            <person name="Sykes S."/>
            <person name="White J."/>
            <person name="Yandava C."/>
            <person name="Wortman J."/>
            <person name="Nusbaum C."/>
            <person name="Birren B."/>
        </authorList>
    </citation>
    <scope>NUCLEOTIDE SEQUENCE [LARGE SCALE GENOMIC DNA]</scope>
    <source>
        <strain evidence="9 10">M341</strain>
    </source>
</reference>
<gene>
    <name evidence="9" type="ORF">HMPREF0428_00336</name>
</gene>
<keyword evidence="5" id="KW-0804">Transcription</keyword>
<organism evidence="9 10">
    <name type="scientific">Gemella haemolysans M341</name>
    <dbReference type="NCBI Taxonomy" id="562981"/>
    <lineage>
        <taxon>Bacteria</taxon>
        <taxon>Bacillati</taxon>
        <taxon>Bacillota</taxon>
        <taxon>Bacilli</taxon>
        <taxon>Bacillales</taxon>
        <taxon>Gemellaceae</taxon>
        <taxon>Gemella</taxon>
    </lineage>
</organism>
<evidence type="ECO:0000256" key="2">
    <source>
        <dbReference type="ARBA" id="ARBA00022737"/>
    </source>
</evidence>
<dbReference type="PANTHER" id="PTHR30185:SF18">
    <property type="entry name" value="TRANSCRIPTIONAL REGULATOR MTLR"/>
    <property type="match status" value="1"/>
</dbReference>
<feature type="domain" description="PTS EIIA type-2" evidence="6">
    <location>
        <begin position="508"/>
        <end position="652"/>
    </location>
</feature>
<proteinExistence type="predicted"/>
<protein>
    <submittedName>
        <fullName evidence="9">Uncharacterized protein</fullName>
    </submittedName>
</protein>
<dbReference type="InterPro" id="IPR007737">
    <property type="entry name" value="Mga_HTH"/>
</dbReference>
<dbReference type="InterPro" id="IPR036388">
    <property type="entry name" value="WH-like_DNA-bd_sf"/>
</dbReference>
<feature type="domain" description="PTS EIIB type-2" evidence="7">
    <location>
        <begin position="400"/>
        <end position="488"/>
    </location>
</feature>
<dbReference type="Gene3D" id="3.40.50.2300">
    <property type="match status" value="1"/>
</dbReference>
<dbReference type="Gene3D" id="1.10.10.10">
    <property type="entry name" value="Winged helix-like DNA-binding domain superfamily/Winged helix DNA-binding domain"/>
    <property type="match status" value="1"/>
</dbReference>
<comment type="caution">
    <text evidence="9">The sequence shown here is derived from an EMBL/GenBank/DDBJ whole genome shotgun (WGS) entry which is preliminary data.</text>
</comment>
<evidence type="ECO:0000259" key="8">
    <source>
        <dbReference type="PROSITE" id="PS51372"/>
    </source>
</evidence>
<sequence>MFNEREKLILQVLLKNTDEALSIKEIAKATKIKERTLYREIKNLESSLDQLGIDLKKEKSKYVLKGDLSELDSSLFEASFEDYAYSTETRLNLILCFLILSEDTSIKDISEKLMLSYNTVATAIGTIEKILSDYKLTLIRKKGHGIEIEGSEVDRRVLLISLLCNEISDEEFFTRLNDRSILSSNPFIKFLNFDFLKKVFYQNKHLDVFKIYTDSSIKKVLISLNVVFLRISYPTDIKENITKQEYDSIKSLLTASKDIIEFDITDDIIQFLVKILKTCRLIEQLSYLNDKYSYTLVYKISLLIKYVSEKMNVDFMQDTNLSSGLIAHVESAIKRHQMNLTEENDELQDFVLKNYNELYLVIKSELLVVFDEIMFNSTELSYIVIHFASSYEQIYRKNFIRALVICASGIGSSKILGSQIRKNIPEIKNLEYTIPSKVTKSLVNNYDVVISSIELEQDVDYLLIPTILKEKDINLIREKILSSRSFKRNNTVKRKNTVNIDKLSSACRIILKNTEYVETEKLDDYEVILDDILTNSALNITNKDEIYNSLLERHNKSSVVIPNTNIALFHTLNNDIEEPFVIISSLSDAIVMKDSMGSDQNVDNFIVMVSQNQQEFTDLLSQISIAILDDEVFTKALASKNKDFILTKIELILKNYILQL</sequence>
<dbReference type="GO" id="GO:0008982">
    <property type="term" value="F:protein-N(PI)-phosphohistidine-sugar phosphotransferase activity"/>
    <property type="evidence" value="ECO:0007669"/>
    <property type="project" value="InterPro"/>
</dbReference>
<evidence type="ECO:0000256" key="4">
    <source>
        <dbReference type="ARBA" id="ARBA00023159"/>
    </source>
</evidence>
<dbReference type="SUPFAM" id="SSF55804">
    <property type="entry name" value="Phoshotransferase/anion transport protein"/>
    <property type="match status" value="1"/>
</dbReference>
<evidence type="ECO:0000259" key="7">
    <source>
        <dbReference type="PROSITE" id="PS51099"/>
    </source>
</evidence>
<evidence type="ECO:0000313" key="10">
    <source>
        <dbReference type="Proteomes" id="UP000004773"/>
    </source>
</evidence>
<dbReference type="EMBL" id="ACRO01000003">
    <property type="protein sequence ID" value="EGF87461.1"/>
    <property type="molecule type" value="Genomic_DNA"/>
</dbReference>
<dbReference type="SUPFAM" id="SSF52794">
    <property type="entry name" value="PTS system IIB component-like"/>
    <property type="match status" value="1"/>
</dbReference>
<dbReference type="PANTHER" id="PTHR30185">
    <property type="entry name" value="CRYPTIC BETA-GLUCOSIDE BGL OPERON ANTITERMINATOR"/>
    <property type="match status" value="1"/>
</dbReference>
<dbReference type="CDD" id="cd05568">
    <property type="entry name" value="PTS_IIB_bgl_like"/>
    <property type="match status" value="1"/>
</dbReference>
<name>A0AA87AQV0_9BACL</name>
<dbReference type="InterPro" id="IPR016152">
    <property type="entry name" value="PTrfase/Anion_transptr"/>
</dbReference>
<keyword evidence="4" id="KW-0010">Activator</keyword>
<dbReference type="InterPro" id="IPR050661">
    <property type="entry name" value="BglG_antiterminators"/>
</dbReference>
<dbReference type="Gene3D" id="3.40.930.10">
    <property type="entry name" value="Mannitol-specific EII, Chain A"/>
    <property type="match status" value="1"/>
</dbReference>
<dbReference type="GO" id="GO:0009401">
    <property type="term" value="P:phosphoenolpyruvate-dependent sugar phosphotransferase system"/>
    <property type="evidence" value="ECO:0007669"/>
    <property type="project" value="InterPro"/>
</dbReference>
<dbReference type="Pfam" id="PF00874">
    <property type="entry name" value="PRD"/>
    <property type="match status" value="1"/>
</dbReference>
<dbReference type="InterPro" id="IPR002178">
    <property type="entry name" value="PTS_EIIA_type-2_dom"/>
</dbReference>
<dbReference type="InterPro" id="IPR036634">
    <property type="entry name" value="PRD_sf"/>
</dbReference>
<dbReference type="PROSITE" id="PS51094">
    <property type="entry name" value="PTS_EIIA_TYPE_2"/>
    <property type="match status" value="1"/>
</dbReference>
<dbReference type="Gene3D" id="1.10.1790.10">
    <property type="entry name" value="PRD domain"/>
    <property type="match status" value="1"/>
</dbReference>
<dbReference type="GO" id="GO:0006355">
    <property type="term" value="P:regulation of DNA-templated transcription"/>
    <property type="evidence" value="ECO:0007669"/>
    <property type="project" value="InterPro"/>
</dbReference>
<dbReference type="Pfam" id="PF05043">
    <property type="entry name" value="Mga"/>
    <property type="match status" value="1"/>
</dbReference>
<dbReference type="InterPro" id="IPR036095">
    <property type="entry name" value="PTS_EIIB-like_sf"/>
</dbReference>
<dbReference type="Proteomes" id="UP000004773">
    <property type="component" value="Unassembled WGS sequence"/>
</dbReference>
<evidence type="ECO:0000256" key="5">
    <source>
        <dbReference type="ARBA" id="ARBA00023163"/>
    </source>
</evidence>
<evidence type="ECO:0000259" key="6">
    <source>
        <dbReference type="PROSITE" id="PS51094"/>
    </source>
</evidence>
<dbReference type="AlphaFoldDB" id="A0AA87AQV0"/>
<dbReference type="InterPro" id="IPR013196">
    <property type="entry name" value="HTH_11"/>
</dbReference>
<accession>A0AA87AQV0</accession>
<dbReference type="RefSeq" id="WP_003146224.1">
    <property type="nucleotide sequence ID" value="NZ_GL883582.1"/>
</dbReference>
<dbReference type="PROSITE" id="PS51099">
    <property type="entry name" value="PTS_EIIB_TYPE_2"/>
    <property type="match status" value="1"/>
</dbReference>
<dbReference type="Pfam" id="PF00359">
    <property type="entry name" value="PTS_EIIA_2"/>
    <property type="match status" value="1"/>
</dbReference>
<dbReference type="PROSITE" id="PS51372">
    <property type="entry name" value="PRD_2"/>
    <property type="match status" value="1"/>
</dbReference>
<evidence type="ECO:0000256" key="3">
    <source>
        <dbReference type="ARBA" id="ARBA00023015"/>
    </source>
</evidence>
<feature type="domain" description="PRD" evidence="8">
    <location>
        <begin position="291"/>
        <end position="397"/>
    </location>
</feature>
<dbReference type="SUPFAM" id="SSF63520">
    <property type="entry name" value="PTS-regulatory domain, PRD"/>
    <property type="match status" value="1"/>
</dbReference>